<dbReference type="Proteomes" id="UP001211204">
    <property type="component" value="Chromosome"/>
</dbReference>
<dbReference type="SUPFAM" id="SSF53756">
    <property type="entry name" value="UDP-Glycosyltransferase/glycogen phosphorylase"/>
    <property type="match status" value="1"/>
</dbReference>
<dbReference type="Gene3D" id="3.40.50.2000">
    <property type="entry name" value="Glycogen Phosphorylase B"/>
    <property type="match status" value="2"/>
</dbReference>
<dbReference type="InterPro" id="IPR001296">
    <property type="entry name" value="Glyco_trans_1"/>
</dbReference>
<evidence type="ECO:0000313" key="2">
    <source>
        <dbReference type="EMBL" id="BDT79606.1"/>
    </source>
</evidence>
<dbReference type="EMBL" id="AP026974">
    <property type="protein sequence ID" value="BDT79606.1"/>
    <property type="molecule type" value="Genomic_DNA"/>
</dbReference>
<dbReference type="Pfam" id="PF00534">
    <property type="entry name" value="Glycos_transf_1"/>
    <property type="match status" value="1"/>
</dbReference>
<dbReference type="PANTHER" id="PTHR46660">
    <property type="match status" value="1"/>
</dbReference>
<name>A0ABM8CNV0_9BURK</name>
<proteinExistence type="predicted"/>
<dbReference type="InterPro" id="IPR052622">
    <property type="entry name" value="Glycosyltransferase_G1"/>
</dbReference>
<evidence type="ECO:0000259" key="1">
    <source>
        <dbReference type="Pfam" id="PF00534"/>
    </source>
</evidence>
<gene>
    <name evidence="2" type="ORF">PKF032_14940</name>
</gene>
<dbReference type="RefSeq" id="WP_281744900.1">
    <property type="nucleotide sequence ID" value="NZ_AP026974.1"/>
</dbReference>
<organism evidence="2 3">
    <name type="scientific">Polynucleobacter yangtzensis</name>
    <dbReference type="NCBI Taxonomy" id="1743159"/>
    <lineage>
        <taxon>Bacteria</taxon>
        <taxon>Pseudomonadati</taxon>
        <taxon>Pseudomonadota</taxon>
        <taxon>Betaproteobacteria</taxon>
        <taxon>Burkholderiales</taxon>
        <taxon>Burkholderiaceae</taxon>
        <taxon>Polynucleobacter</taxon>
    </lineage>
</organism>
<evidence type="ECO:0000313" key="3">
    <source>
        <dbReference type="Proteomes" id="UP001211204"/>
    </source>
</evidence>
<dbReference type="PANTHER" id="PTHR46660:SF2">
    <property type="entry name" value="GLYCOSYLTRANSFERASE 1 DOMAIN-CONTAINING PROTEIN 1"/>
    <property type="match status" value="1"/>
</dbReference>
<reference evidence="2 3" key="1">
    <citation type="submission" date="2022-11" db="EMBL/GenBank/DDBJ databases">
        <title>Complete Genome Sequences of three Polynucleobacter sp. Subcluster PnecC Strains KF022, KF023, and KF032 Isolated from a Shallow Eutrophic Lake in Japan.</title>
        <authorList>
            <person name="Ogata Y."/>
            <person name="Watanabe K."/>
            <person name="Takemine S."/>
            <person name="Shindo C."/>
            <person name="Kurokawa R."/>
            <person name="Suda W."/>
        </authorList>
    </citation>
    <scope>NUCLEOTIDE SEQUENCE [LARGE SCALE GENOMIC DNA]</scope>
    <source>
        <strain evidence="2 3">KF032</strain>
    </source>
</reference>
<dbReference type="CDD" id="cd03801">
    <property type="entry name" value="GT4_PimA-like"/>
    <property type="match status" value="1"/>
</dbReference>
<protein>
    <recommendedName>
        <fullName evidence="1">Glycosyl transferase family 1 domain-containing protein</fullName>
    </recommendedName>
</protein>
<accession>A0ABM8CNV0</accession>
<dbReference type="InterPro" id="IPR027627">
    <property type="entry name" value="Glycosyltransferase_put"/>
</dbReference>
<dbReference type="NCBIfam" id="TIGR04348">
    <property type="entry name" value="selenoneine biosynthesis selenosugar synthase SenB"/>
    <property type="match status" value="1"/>
</dbReference>
<keyword evidence="3" id="KW-1185">Reference proteome</keyword>
<sequence>MKKHIEIVTPAAPGTLHGNRITALRWQKFLSRLKFQTTVTEKWSGKPCDALIALHGLRSHDSINKFKKSYPHHPVILIMTGTDIYRDLKDAPQVTKSMKMADAIVILQPSAMDSLPRQFHHKVRVIYQSVKSITRKTPPKRHFLASIIGHLRPEKDPFCAAESLQSLPKNSKIKLVQLGEAMSPDFKKQARAMEKTSPRYQWLGKLGHAKTLQWLSRSHVMIISSIMEGGAHVVSEAIAIGVPVIASDIPGNRGLLGEKYPAYYPVGDSKALSKMLTQAETNPAFYQKLSKAIAFRKKITRPELELQSIQKLVKGLV</sequence>
<feature type="domain" description="Glycosyl transferase family 1" evidence="1">
    <location>
        <begin position="139"/>
        <end position="292"/>
    </location>
</feature>